<evidence type="ECO:0000256" key="6">
    <source>
        <dbReference type="ARBA" id="ARBA00022840"/>
    </source>
</evidence>
<dbReference type="RefSeq" id="WP_168930093.1">
    <property type="nucleotide sequence ID" value="NZ_JABAFV010000001.1"/>
</dbReference>
<dbReference type="PROSITE" id="PS01229">
    <property type="entry name" value="COF_2"/>
    <property type="match status" value="1"/>
</dbReference>
<dbReference type="Proteomes" id="UP000588071">
    <property type="component" value="Unassembled WGS sequence"/>
</dbReference>
<dbReference type="InterPro" id="IPR008250">
    <property type="entry name" value="ATPase_P-typ_transduc_dom_A_sf"/>
</dbReference>
<evidence type="ECO:0000256" key="5">
    <source>
        <dbReference type="ARBA" id="ARBA00022741"/>
    </source>
</evidence>
<dbReference type="FunFam" id="2.70.150.10:FF:000002">
    <property type="entry name" value="Copper-transporting ATPase 1, putative"/>
    <property type="match status" value="1"/>
</dbReference>
<comment type="caution">
    <text evidence="15">The sequence shown here is derived from an EMBL/GenBank/DDBJ whole genome shotgun (WGS) entry which is preliminary data.</text>
</comment>
<dbReference type="InterPro" id="IPR023298">
    <property type="entry name" value="ATPase_P-typ_TM_dom_sf"/>
</dbReference>
<dbReference type="GO" id="GO:0016887">
    <property type="term" value="F:ATP hydrolysis activity"/>
    <property type="evidence" value="ECO:0007669"/>
    <property type="project" value="InterPro"/>
</dbReference>
<evidence type="ECO:0000256" key="1">
    <source>
        <dbReference type="ARBA" id="ARBA00004651"/>
    </source>
</evidence>
<gene>
    <name evidence="15" type="ORF">HF857_01265</name>
</gene>
<evidence type="ECO:0000256" key="2">
    <source>
        <dbReference type="ARBA" id="ARBA00006024"/>
    </source>
</evidence>
<dbReference type="PANTHER" id="PTHR43079">
    <property type="entry name" value="PROBABLE CADMIUM/ZINC-TRANSPORTING ATPASE HMA1"/>
    <property type="match status" value="1"/>
</dbReference>
<dbReference type="Gene3D" id="3.40.1110.10">
    <property type="entry name" value="Calcium-transporting ATPase, cytoplasmic domain N"/>
    <property type="match status" value="1"/>
</dbReference>
<feature type="transmembrane region" description="Helical" evidence="12">
    <location>
        <begin position="34"/>
        <end position="52"/>
    </location>
</feature>
<feature type="domain" description="P-type ATPase A" evidence="14">
    <location>
        <begin position="145"/>
        <end position="245"/>
    </location>
</feature>
<dbReference type="EMBL" id="JABAFV010000001">
    <property type="protein sequence ID" value="NME48898.1"/>
    <property type="molecule type" value="Genomic_DNA"/>
</dbReference>
<reference evidence="15 16" key="1">
    <citation type="submission" date="2020-04" db="EMBL/GenBank/DDBJ databases">
        <authorList>
            <person name="Hitch T.C.A."/>
            <person name="Wylensek D."/>
            <person name="Clavel T."/>
        </authorList>
    </citation>
    <scope>NUCLEOTIDE SEQUENCE [LARGE SCALE GENOMIC DNA]</scope>
    <source>
        <strain evidence="15 16">WCA-380-WT-3C</strain>
    </source>
</reference>
<feature type="transmembrane region" description="Helical" evidence="12">
    <location>
        <begin position="297"/>
        <end position="320"/>
    </location>
</feature>
<dbReference type="InterPro" id="IPR036412">
    <property type="entry name" value="HAD-like_sf"/>
</dbReference>
<feature type="transmembrane region" description="Helical" evidence="12">
    <location>
        <begin position="97"/>
        <end position="127"/>
    </location>
</feature>
<dbReference type="InterPro" id="IPR023214">
    <property type="entry name" value="HAD_sf"/>
</dbReference>
<keyword evidence="9 12" id="KW-1133">Transmembrane helix</keyword>
<dbReference type="SFLD" id="SFLDS00003">
    <property type="entry name" value="Haloacid_Dehalogenase"/>
    <property type="match status" value="1"/>
</dbReference>
<dbReference type="SUPFAM" id="SSF81665">
    <property type="entry name" value="Calcium ATPase, transmembrane domain M"/>
    <property type="match status" value="1"/>
</dbReference>
<dbReference type="Gene3D" id="3.40.50.1000">
    <property type="entry name" value="HAD superfamily/HAD-like"/>
    <property type="match status" value="1"/>
</dbReference>
<dbReference type="PROSITE" id="PS00154">
    <property type="entry name" value="ATPASE_E1_E2"/>
    <property type="match status" value="1"/>
</dbReference>
<comment type="similarity">
    <text evidence="2 12">Belongs to the cation transport ATPase (P-type) (TC 3.A.3) family. Type IB subfamily.</text>
</comment>
<keyword evidence="10" id="KW-0813">Transport</keyword>
<keyword evidence="3 12" id="KW-0812">Transmembrane</keyword>
<accession>A0A7X9RK80</accession>
<feature type="region of interest" description="Disordered" evidence="13">
    <location>
        <begin position="1"/>
        <end position="23"/>
    </location>
</feature>
<name>A0A7X9RK80_9ENTE</name>
<keyword evidence="11 12" id="KW-0472">Membrane</keyword>
<keyword evidence="6 12" id="KW-0067">ATP-binding</keyword>
<dbReference type="GO" id="GO:0005886">
    <property type="term" value="C:plasma membrane"/>
    <property type="evidence" value="ECO:0007669"/>
    <property type="project" value="UniProtKB-SubCell"/>
</dbReference>
<evidence type="ECO:0000256" key="3">
    <source>
        <dbReference type="ARBA" id="ARBA00022692"/>
    </source>
</evidence>
<evidence type="ECO:0000256" key="13">
    <source>
        <dbReference type="SAM" id="MobiDB-lite"/>
    </source>
</evidence>
<dbReference type="InterPro" id="IPR044492">
    <property type="entry name" value="P_typ_ATPase_HD_dom"/>
</dbReference>
<evidence type="ECO:0000259" key="14">
    <source>
        <dbReference type="Pfam" id="PF00122"/>
    </source>
</evidence>
<evidence type="ECO:0000313" key="16">
    <source>
        <dbReference type="Proteomes" id="UP000588071"/>
    </source>
</evidence>
<dbReference type="GO" id="GO:0019829">
    <property type="term" value="F:ATPase-coupled monoatomic cation transmembrane transporter activity"/>
    <property type="evidence" value="ECO:0007669"/>
    <property type="project" value="InterPro"/>
</dbReference>
<dbReference type="Gene3D" id="2.70.150.10">
    <property type="entry name" value="Calcium-transporting ATPase, cytoplasmic transduction domain A"/>
    <property type="match status" value="1"/>
</dbReference>
<comment type="subcellular location">
    <subcellularLocation>
        <location evidence="1">Cell membrane</location>
        <topology evidence="1">Multi-pass membrane protein</topology>
    </subcellularLocation>
</comment>
<dbReference type="InterPro" id="IPR059000">
    <property type="entry name" value="ATPase_P-type_domA"/>
</dbReference>
<evidence type="ECO:0000256" key="11">
    <source>
        <dbReference type="ARBA" id="ARBA00023136"/>
    </source>
</evidence>
<dbReference type="PRINTS" id="PR00119">
    <property type="entry name" value="CATATPASE"/>
</dbReference>
<dbReference type="PRINTS" id="PR00120">
    <property type="entry name" value="HATPASE"/>
</dbReference>
<dbReference type="SUPFAM" id="SSF56784">
    <property type="entry name" value="HAD-like"/>
    <property type="match status" value="1"/>
</dbReference>
<keyword evidence="10" id="KW-0406">Ion transport</keyword>
<dbReference type="PANTHER" id="PTHR43079:SF1">
    <property type="entry name" value="CADMIUM_ZINC-TRANSPORTING ATPASE HMA1, CHLOROPLASTIC-RELATED"/>
    <property type="match status" value="1"/>
</dbReference>
<evidence type="ECO:0000256" key="8">
    <source>
        <dbReference type="ARBA" id="ARBA00022967"/>
    </source>
</evidence>
<keyword evidence="5 12" id="KW-0547">Nucleotide-binding</keyword>
<evidence type="ECO:0000256" key="4">
    <source>
        <dbReference type="ARBA" id="ARBA00022723"/>
    </source>
</evidence>
<sequence>MDIHHTHHHGCEHHHAYSHEGHHHHHHHESKTALVLYFAGIVLTILTLILPLSPMFKQVLFALSLFISGYHVMFEGIEDTVEKTQIRHRLTPNAHVLMTLAAIGTVLLGEALEGAVLIFIFAGVHFLEDYVEGKSRREITNLMSLSPKKAKRLNENYQLEEVLVEDLHIGDYIQVANGEQIPIDGMIIKGISSIDESTINGESMPREKQVGDTVYGATINLNAPLVIQVTKKYSQTVFAKIVQVVSQAQQNVPKIATKIDRYEPVYVNFVIGIFILLLLFGSMLFGWSRDVLFNRSLVFLVSASPCALAVSVVPATLSAISSLARAKTLFKGGNYLYQLKEVQAIAFDKTGTLTQGKPQVVNYEMQSRDGFTSEDFVQLAVSIEAQVNHPLAQAIVSRFSDIPQLEDIKIKNEVGVGVKGFYQGNEFLIAKPSHFTALDTFWQEKVTKNEKAGCTVVLFAINQEVIGYFALQDLPKEQSAKVIAQLRKQNIKSIMITGDAQLTAQSIADKLEIDEVISNVLPEDKAAIVQKLQQKYDFVAMVGDGVNDAPALAKADIGIAMGQGSDIAIETADMILMQDELPNITQAIQVSHRLEKITKQNMIFAMLSVLCLIGLTFFGHLSVLVSVTLHEGSTMLVLLNSLRLLKLRKE</sequence>
<dbReference type="NCBIfam" id="TIGR01494">
    <property type="entry name" value="ATPase_P-type"/>
    <property type="match status" value="1"/>
</dbReference>
<dbReference type="InterPro" id="IPR023299">
    <property type="entry name" value="ATPase_P-typ_cyto_dom_N"/>
</dbReference>
<dbReference type="InterPro" id="IPR001757">
    <property type="entry name" value="P_typ_ATPase"/>
</dbReference>
<dbReference type="SFLD" id="SFLDG00002">
    <property type="entry name" value="C1.7:_P-type_atpase_like"/>
    <property type="match status" value="1"/>
</dbReference>
<dbReference type="GO" id="GO:0046872">
    <property type="term" value="F:metal ion binding"/>
    <property type="evidence" value="ECO:0007669"/>
    <property type="project" value="UniProtKB-KW"/>
</dbReference>
<keyword evidence="7" id="KW-0460">Magnesium</keyword>
<evidence type="ECO:0000256" key="12">
    <source>
        <dbReference type="RuleBase" id="RU362081"/>
    </source>
</evidence>
<dbReference type="SUPFAM" id="SSF81653">
    <property type="entry name" value="Calcium ATPase, transduction domain A"/>
    <property type="match status" value="1"/>
</dbReference>
<dbReference type="Pfam" id="PF00702">
    <property type="entry name" value="Hydrolase"/>
    <property type="match status" value="1"/>
</dbReference>
<evidence type="ECO:0000313" key="15">
    <source>
        <dbReference type="EMBL" id="NME48898.1"/>
    </source>
</evidence>
<dbReference type="InterPro" id="IPR018303">
    <property type="entry name" value="ATPase_P-typ_P_site"/>
</dbReference>
<keyword evidence="8" id="KW-1278">Translocase</keyword>
<protein>
    <submittedName>
        <fullName evidence="15">Heavy metal translocating P-type ATPase</fullName>
    </submittedName>
</protein>
<dbReference type="AlphaFoldDB" id="A0A7X9RK80"/>
<proteinExistence type="inferred from homology"/>
<evidence type="ECO:0000256" key="10">
    <source>
        <dbReference type="ARBA" id="ARBA00023065"/>
    </source>
</evidence>
<organism evidence="15 16">
    <name type="scientific">Enterococcus cecorum</name>
    <dbReference type="NCBI Taxonomy" id="44008"/>
    <lineage>
        <taxon>Bacteria</taxon>
        <taxon>Bacillati</taxon>
        <taxon>Bacillota</taxon>
        <taxon>Bacilli</taxon>
        <taxon>Lactobacillales</taxon>
        <taxon>Enterococcaceae</taxon>
        <taxon>Enterococcus</taxon>
    </lineage>
</organism>
<feature type="compositionally biased region" description="Basic residues" evidence="13">
    <location>
        <begin position="1"/>
        <end position="12"/>
    </location>
</feature>
<evidence type="ECO:0000256" key="7">
    <source>
        <dbReference type="ARBA" id="ARBA00022842"/>
    </source>
</evidence>
<dbReference type="InterPro" id="IPR027256">
    <property type="entry name" value="P-typ_ATPase_IB"/>
</dbReference>
<dbReference type="SFLD" id="SFLDF00027">
    <property type="entry name" value="p-type_atpase"/>
    <property type="match status" value="1"/>
</dbReference>
<feature type="transmembrane region" description="Helical" evidence="12">
    <location>
        <begin position="602"/>
        <end position="621"/>
    </location>
</feature>
<dbReference type="NCBIfam" id="TIGR01525">
    <property type="entry name" value="ATPase-IB_hvy"/>
    <property type="match status" value="1"/>
</dbReference>
<dbReference type="InterPro" id="IPR051949">
    <property type="entry name" value="Cation_Transport_ATPase"/>
</dbReference>
<evidence type="ECO:0000256" key="9">
    <source>
        <dbReference type="ARBA" id="ARBA00022989"/>
    </source>
</evidence>
<keyword evidence="4 12" id="KW-0479">Metal-binding</keyword>
<keyword evidence="12" id="KW-1003">Cell membrane</keyword>
<dbReference type="GO" id="GO:0005524">
    <property type="term" value="F:ATP binding"/>
    <property type="evidence" value="ECO:0007669"/>
    <property type="project" value="UniProtKB-UniRule"/>
</dbReference>
<feature type="transmembrane region" description="Helical" evidence="12">
    <location>
        <begin position="265"/>
        <end position="285"/>
    </location>
</feature>
<dbReference type="Pfam" id="PF00122">
    <property type="entry name" value="E1-E2_ATPase"/>
    <property type="match status" value="1"/>
</dbReference>